<organism evidence="1 2">
    <name type="scientific">Geotalea uraniireducens (strain Rf4)</name>
    <name type="common">Geobacter uraniireducens</name>
    <dbReference type="NCBI Taxonomy" id="351605"/>
    <lineage>
        <taxon>Bacteria</taxon>
        <taxon>Pseudomonadati</taxon>
        <taxon>Thermodesulfobacteriota</taxon>
        <taxon>Desulfuromonadia</taxon>
        <taxon>Geobacterales</taxon>
        <taxon>Geobacteraceae</taxon>
        <taxon>Geotalea</taxon>
    </lineage>
</organism>
<accession>A5GA45</accession>
<dbReference type="STRING" id="351605.Gura_1352"/>
<sequence length="268" mass="29200">MFPDFLADVFINYSAVPPYLDGARSRGVLWQAAPGRFLLDLPDVARFLVESGTKVTIDPSPTAEEADLRRFARMAPLAALCYQRSMLALHAAAVVGPSGAILIAGDSGAGKSTLLAAMLKREWSFLADDLAAVSLAENGLSMVYPAFPELALWSDARGKLAFDDSDTGRHLLPRVESFGTTPQPLRALFRLAVHKGEIELADVTGTRLFDTLTTLSYNSRIADALLERAAFMRQASAIARTVPVRTLRRPRDRWCAGELADLLEESYS</sequence>
<keyword evidence="2" id="KW-1185">Reference proteome</keyword>
<dbReference type="SUPFAM" id="SSF52540">
    <property type="entry name" value="P-loop containing nucleoside triphosphate hydrolases"/>
    <property type="match status" value="1"/>
</dbReference>
<proteinExistence type="predicted"/>
<dbReference type="GO" id="GO:0016301">
    <property type="term" value="F:kinase activity"/>
    <property type="evidence" value="ECO:0007669"/>
    <property type="project" value="UniProtKB-KW"/>
</dbReference>
<dbReference type="HOGENOM" id="CLU_1037310_0_0_7"/>
<keyword evidence="1" id="KW-0418">Kinase</keyword>
<reference evidence="1 2" key="1">
    <citation type="submission" date="2007-05" db="EMBL/GenBank/DDBJ databases">
        <title>Complete sequence of Geobacter uraniireducens Rf4.</title>
        <authorList>
            <consortium name="US DOE Joint Genome Institute"/>
            <person name="Copeland A."/>
            <person name="Lucas S."/>
            <person name="Lapidus A."/>
            <person name="Barry K."/>
            <person name="Detter J.C."/>
            <person name="Glavina del Rio T."/>
            <person name="Hammon N."/>
            <person name="Israni S."/>
            <person name="Dalin E."/>
            <person name="Tice H."/>
            <person name="Pitluck S."/>
            <person name="Chertkov O."/>
            <person name="Brettin T."/>
            <person name="Bruce D."/>
            <person name="Han C."/>
            <person name="Schmutz J."/>
            <person name="Larimer F."/>
            <person name="Land M."/>
            <person name="Hauser L."/>
            <person name="Kyrpides N."/>
            <person name="Mikhailova N."/>
            <person name="Shelobolina E."/>
            <person name="Aklujkar M."/>
            <person name="Lovley D."/>
            <person name="Richardson P."/>
        </authorList>
    </citation>
    <scope>NUCLEOTIDE SEQUENCE [LARGE SCALE GENOMIC DNA]</scope>
    <source>
        <strain evidence="1 2">Rf4</strain>
    </source>
</reference>
<protein>
    <submittedName>
        <fullName evidence="1">Hpr(Ser) kinase/phosphatase</fullName>
        <ecNumber evidence="1">2.7.1.-</ecNumber>
    </submittedName>
</protein>
<dbReference type="InterPro" id="IPR027417">
    <property type="entry name" value="P-loop_NTPase"/>
</dbReference>
<dbReference type="EMBL" id="CP000698">
    <property type="protein sequence ID" value="ABQ25553.1"/>
    <property type="molecule type" value="Genomic_DNA"/>
</dbReference>
<dbReference type="Proteomes" id="UP000006695">
    <property type="component" value="Chromosome"/>
</dbReference>
<keyword evidence="1" id="KW-0808">Transferase</keyword>
<gene>
    <name evidence="1" type="ordered locus">Gura_1352</name>
</gene>
<dbReference type="AlphaFoldDB" id="A5GA45"/>
<dbReference type="Gene3D" id="3.40.50.300">
    <property type="entry name" value="P-loop containing nucleotide triphosphate hydrolases"/>
    <property type="match status" value="1"/>
</dbReference>
<name>A5GA45_GEOUR</name>
<evidence type="ECO:0000313" key="2">
    <source>
        <dbReference type="Proteomes" id="UP000006695"/>
    </source>
</evidence>
<dbReference type="PROSITE" id="PS00675">
    <property type="entry name" value="SIGMA54_INTERACT_1"/>
    <property type="match status" value="1"/>
</dbReference>
<dbReference type="SUPFAM" id="SSF53795">
    <property type="entry name" value="PEP carboxykinase-like"/>
    <property type="match status" value="1"/>
</dbReference>
<dbReference type="KEGG" id="gur:Gura_1352"/>
<dbReference type="EC" id="2.7.1.-" evidence="1"/>
<evidence type="ECO:0000313" key="1">
    <source>
        <dbReference type="EMBL" id="ABQ25553.1"/>
    </source>
</evidence>
<dbReference type="InterPro" id="IPR025662">
    <property type="entry name" value="Sigma_54_int_dom_ATP-bd_1"/>
</dbReference>